<evidence type="ECO:0000313" key="2">
    <source>
        <dbReference type="Proteomes" id="UP001210120"/>
    </source>
</evidence>
<dbReference type="GO" id="GO:0008168">
    <property type="term" value="F:methyltransferase activity"/>
    <property type="evidence" value="ECO:0007669"/>
    <property type="project" value="UniProtKB-KW"/>
</dbReference>
<dbReference type="EC" id="2.1.1.-" evidence="1"/>
<gene>
    <name evidence="1" type="ORF">O7R10_02245</name>
</gene>
<dbReference type="InterPro" id="IPR029063">
    <property type="entry name" value="SAM-dependent_MTases_sf"/>
</dbReference>
<dbReference type="EMBL" id="CP115156">
    <property type="protein sequence ID" value="WBL31401.1"/>
    <property type="molecule type" value="Genomic_DNA"/>
</dbReference>
<protein>
    <submittedName>
        <fullName evidence="1">SAM-dependent methyltransferase</fullName>
        <ecNumber evidence="1">2.1.1.-</ecNumber>
    </submittedName>
</protein>
<dbReference type="Proteomes" id="UP001210120">
    <property type="component" value="Chromosome"/>
</dbReference>
<keyword evidence="1" id="KW-0808">Transferase</keyword>
<dbReference type="Pfam" id="PF12847">
    <property type="entry name" value="Methyltransf_18"/>
    <property type="match status" value="1"/>
</dbReference>
<keyword evidence="2" id="KW-1185">Reference proteome</keyword>
<evidence type="ECO:0000313" key="1">
    <source>
        <dbReference type="EMBL" id="WBL31401.1"/>
    </source>
</evidence>
<name>A0ABY7M430_9MOLU</name>
<sequence length="50" mass="5736">MKRIYFIATLLKGYNVVLDIGTDHGLVLKKAFDLKYIKKAIATDRAKKRP</sequence>
<dbReference type="Gene3D" id="3.40.50.150">
    <property type="entry name" value="Vaccinia Virus protein VP39"/>
    <property type="match status" value="1"/>
</dbReference>
<keyword evidence="1" id="KW-0489">Methyltransferase</keyword>
<dbReference type="GO" id="GO:0032259">
    <property type="term" value="P:methylation"/>
    <property type="evidence" value="ECO:0007669"/>
    <property type="project" value="UniProtKB-KW"/>
</dbReference>
<reference evidence="1" key="1">
    <citation type="submission" date="2022-12" db="EMBL/GenBank/DDBJ databases">
        <title>Genomic Characterization of Candidatus Phytoplasma sacchari in China.</title>
        <authorList>
            <person name="Zhang R.-Y."/>
        </authorList>
    </citation>
    <scope>NUCLEOTIDE SEQUENCE [LARGE SCALE GENOMIC DNA]</scope>
    <source>
        <strain evidence="1">SCWL1</strain>
    </source>
</reference>
<organism evidence="1 2">
    <name type="scientific">Candidatus Phytoplasma sacchari</name>
    <dbReference type="NCBI Taxonomy" id="2609813"/>
    <lineage>
        <taxon>Bacteria</taxon>
        <taxon>Bacillati</taxon>
        <taxon>Mycoplasmatota</taxon>
        <taxon>Mollicutes</taxon>
        <taxon>Acholeplasmatales</taxon>
        <taxon>Acholeplasmataceae</taxon>
        <taxon>Candidatus Phytoplasma</taxon>
        <taxon>16SrXI (Rice yellow dwarf group)</taxon>
    </lineage>
</organism>
<proteinExistence type="predicted"/>
<accession>A0ABY7M430</accession>